<protein>
    <submittedName>
        <fullName evidence="2 3">Uncharacterized protein</fullName>
    </submittedName>
</protein>
<proteinExistence type="predicted"/>
<sequence>MRRAMDVPIPTIPFSKVFNVSSCFRICLSCKTSNGVVVVEEREELALRQPTKRSNAMHEWVGGDCNTSPIVCSWFGRQENYAASPTTSSMLTMVKSRLRIGYKLCTYGCSGLVHLLVLNFSFL</sequence>
<reference evidence="2 4" key="2">
    <citation type="journal article" date="2018" name="Plant J.">
        <title>The Physcomitrella patens chromosome-scale assembly reveals moss genome structure and evolution.</title>
        <authorList>
            <person name="Lang D."/>
            <person name="Ullrich K.K."/>
            <person name="Murat F."/>
            <person name="Fuchs J."/>
            <person name="Jenkins J."/>
            <person name="Haas F.B."/>
            <person name="Piednoel M."/>
            <person name="Gundlach H."/>
            <person name="Van Bel M."/>
            <person name="Meyberg R."/>
            <person name="Vives C."/>
            <person name="Morata J."/>
            <person name="Symeonidi A."/>
            <person name="Hiss M."/>
            <person name="Muchero W."/>
            <person name="Kamisugi Y."/>
            <person name="Saleh O."/>
            <person name="Blanc G."/>
            <person name="Decker E.L."/>
            <person name="van Gessel N."/>
            <person name="Grimwood J."/>
            <person name="Hayes R.D."/>
            <person name="Graham S.W."/>
            <person name="Gunter L.E."/>
            <person name="McDaniel S.F."/>
            <person name="Hoernstein S.N.W."/>
            <person name="Larsson A."/>
            <person name="Li F.W."/>
            <person name="Perroud P.F."/>
            <person name="Phillips J."/>
            <person name="Ranjan P."/>
            <person name="Rokshar D.S."/>
            <person name="Rothfels C.J."/>
            <person name="Schneider L."/>
            <person name="Shu S."/>
            <person name="Stevenson D.W."/>
            <person name="Thummler F."/>
            <person name="Tillich M."/>
            <person name="Villarreal Aguilar J.C."/>
            <person name="Widiez T."/>
            <person name="Wong G.K."/>
            <person name="Wymore A."/>
            <person name="Zhang Y."/>
            <person name="Zimmer A.D."/>
            <person name="Quatrano R.S."/>
            <person name="Mayer K.F.X."/>
            <person name="Goodstein D."/>
            <person name="Casacuberta J.M."/>
            <person name="Vandepoele K."/>
            <person name="Reski R."/>
            <person name="Cuming A.C."/>
            <person name="Tuskan G.A."/>
            <person name="Maumus F."/>
            <person name="Salse J."/>
            <person name="Schmutz J."/>
            <person name="Rensing S.A."/>
        </authorList>
    </citation>
    <scope>NUCLEOTIDE SEQUENCE [LARGE SCALE GENOMIC DNA]</scope>
    <source>
        <strain evidence="3 4">cv. Gransden 2004</strain>
    </source>
</reference>
<dbReference type="EnsemblPlants" id="Pp3c21_8398V3.1">
    <property type="protein sequence ID" value="Pp3c21_8398V3.1"/>
    <property type="gene ID" value="Pp3c21_8398"/>
</dbReference>
<keyword evidence="1" id="KW-1133">Transmembrane helix</keyword>
<gene>
    <name evidence="2" type="ORF">PHYPA_025889</name>
</gene>
<keyword evidence="1" id="KW-0812">Transmembrane</keyword>
<reference evidence="2 4" key="1">
    <citation type="journal article" date="2008" name="Science">
        <title>The Physcomitrella genome reveals evolutionary insights into the conquest of land by plants.</title>
        <authorList>
            <person name="Rensing S."/>
            <person name="Lang D."/>
            <person name="Zimmer A."/>
            <person name="Terry A."/>
            <person name="Salamov A."/>
            <person name="Shapiro H."/>
            <person name="Nishiyama T."/>
            <person name="Perroud P.-F."/>
            <person name="Lindquist E."/>
            <person name="Kamisugi Y."/>
            <person name="Tanahashi T."/>
            <person name="Sakakibara K."/>
            <person name="Fujita T."/>
            <person name="Oishi K."/>
            <person name="Shin-I T."/>
            <person name="Kuroki Y."/>
            <person name="Toyoda A."/>
            <person name="Suzuki Y."/>
            <person name="Hashimoto A."/>
            <person name="Yamaguchi K."/>
            <person name="Sugano A."/>
            <person name="Kohara Y."/>
            <person name="Fujiyama A."/>
            <person name="Anterola A."/>
            <person name="Aoki S."/>
            <person name="Ashton N."/>
            <person name="Barbazuk W.B."/>
            <person name="Barker E."/>
            <person name="Bennetzen J."/>
            <person name="Bezanilla M."/>
            <person name="Blankenship R."/>
            <person name="Cho S.H."/>
            <person name="Dutcher S."/>
            <person name="Estelle M."/>
            <person name="Fawcett J.A."/>
            <person name="Gundlach H."/>
            <person name="Hanada K."/>
            <person name="Heyl A."/>
            <person name="Hicks K.A."/>
            <person name="Hugh J."/>
            <person name="Lohr M."/>
            <person name="Mayer K."/>
            <person name="Melkozernov A."/>
            <person name="Murata T."/>
            <person name="Nelson D."/>
            <person name="Pils B."/>
            <person name="Prigge M."/>
            <person name="Reiss B."/>
            <person name="Renner T."/>
            <person name="Rombauts S."/>
            <person name="Rushton P."/>
            <person name="Sanderfoot A."/>
            <person name="Schween G."/>
            <person name="Shiu S.-H."/>
            <person name="Stueber K."/>
            <person name="Theodoulou F.L."/>
            <person name="Tu H."/>
            <person name="Van de Peer Y."/>
            <person name="Verrier P.J."/>
            <person name="Waters E."/>
            <person name="Wood A."/>
            <person name="Yang L."/>
            <person name="Cove D."/>
            <person name="Cuming A."/>
            <person name="Hasebe M."/>
            <person name="Lucas S."/>
            <person name="Mishler D.B."/>
            <person name="Reski R."/>
            <person name="Grigoriev I."/>
            <person name="Quatrano R.S."/>
            <person name="Boore J.L."/>
        </authorList>
    </citation>
    <scope>NUCLEOTIDE SEQUENCE [LARGE SCALE GENOMIC DNA]</scope>
    <source>
        <strain evidence="3 4">cv. Gransden 2004</strain>
    </source>
</reference>
<keyword evidence="1" id="KW-0472">Membrane</keyword>
<organism evidence="2">
    <name type="scientific">Physcomitrium patens</name>
    <name type="common">Spreading-leaved earth moss</name>
    <name type="synonym">Physcomitrella patens</name>
    <dbReference type="NCBI Taxonomy" id="3218"/>
    <lineage>
        <taxon>Eukaryota</taxon>
        <taxon>Viridiplantae</taxon>
        <taxon>Streptophyta</taxon>
        <taxon>Embryophyta</taxon>
        <taxon>Bryophyta</taxon>
        <taxon>Bryophytina</taxon>
        <taxon>Bryopsida</taxon>
        <taxon>Funariidae</taxon>
        <taxon>Funariales</taxon>
        <taxon>Funariaceae</taxon>
        <taxon>Physcomitrium</taxon>
    </lineage>
</organism>
<evidence type="ECO:0000313" key="3">
    <source>
        <dbReference type="EnsemblPlants" id="Pp3c21_8398V3.1"/>
    </source>
</evidence>
<feature type="transmembrane region" description="Helical" evidence="1">
    <location>
        <begin position="100"/>
        <end position="122"/>
    </location>
</feature>
<evidence type="ECO:0000313" key="4">
    <source>
        <dbReference type="Proteomes" id="UP000006727"/>
    </source>
</evidence>
<dbReference type="AlphaFoldDB" id="A0A2K1IR60"/>
<dbReference type="Proteomes" id="UP000006727">
    <property type="component" value="Chromosome 21"/>
</dbReference>
<name>A0A2K1IR60_PHYPA</name>
<evidence type="ECO:0000256" key="1">
    <source>
        <dbReference type="SAM" id="Phobius"/>
    </source>
</evidence>
<reference evidence="3" key="3">
    <citation type="submission" date="2020-12" db="UniProtKB">
        <authorList>
            <consortium name="EnsemblPlants"/>
        </authorList>
    </citation>
    <scope>IDENTIFICATION</scope>
</reference>
<accession>A0A2K1IR60</accession>
<dbReference type="EMBL" id="ABEU02000021">
    <property type="protein sequence ID" value="PNR31766.1"/>
    <property type="molecule type" value="Genomic_DNA"/>
</dbReference>
<dbReference type="InParanoid" id="A0A2K1IR60"/>
<evidence type="ECO:0000313" key="2">
    <source>
        <dbReference type="EMBL" id="PNR31766.1"/>
    </source>
</evidence>
<dbReference type="Gramene" id="Pp3c21_8398V3.1">
    <property type="protein sequence ID" value="Pp3c21_8398V3.1"/>
    <property type="gene ID" value="Pp3c21_8398"/>
</dbReference>
<keyword evidence="4" id="KW-1185">Reference proteome</keyword>